<keyword evidence="2" id="KW-1185">Reference proteome</keyword>
<reference evidence="1 2" key="1">
    <citation type="submission" date="2017-01" db="EMBL/GenBank/DDBJ databases">
        <authorList>
            <person name="Mah S.A."/>
            <person name="Swanson W.J."/>
            <person name="Moy G.W."/>
            <person name="Vacquier V.D."/>
        </authorList>
    </citation>
    <scope>NUCLEOTIDE SEQUENCE [LARGE SCALE GENOMIC DNA]</scope>
    <source>
        <strain evidence="1 2">GSMNP</strain>
    </source>
</reference>
<dbReference type="EMBL" id="LSSN01003326">
    <property type="protein sequence ID" value="OMJ13816.1"/>
    <property type="molecule type" value="Genomic_DNA"/>
</dbReference>
<accession>A0A1R1XGT4</accession>
<evidence type="ECO:0000313" key="1">
    <source>
        <dbReference type="EMBL" id="OMJ13816.1"/>
    </source>
</evidence>
<comment type="caution">
    <text evidence="1">The sequence shown here is derived from an EMBL/GenBank/DDBJ whole genome shotgun (WGS) entry which is preliminary data.</text>
</comment>
<dbReference type="Proteomes" id="UP000187283">
    <property type="component" value="Unassembled WGS sequence"/>
</dbReference>
<gene>
    <name evidence="1" type="ORF">AYI70_g8278</name>
</gene>
<sequence length="128" mass="14778">MITKPRKYEYLSIPKEEDIYPSPFPLLASHFEISSISKFNLQKTDNFFGGSRHYKPQIKNILSIIDTRNIPCLVTGDSTRLIVQNNLVPQETSEESRIVCPTSFSQIHNSFSHTSSERTFDVYDIMFL</sequence>
<evidence type="ECO:0000313" key="2">
    <source>
        <dbReference type="Proteomes" id="UP000187283"/>
    </source>
</evidence>
<proteinExistence type="predicted"/>
<protein>
    <submittedName>
        <fullName evidence="1">Uncharacterized protein</fullName>
    </submittedName>
</protein>
<organism evidence="1 2">
    <name type="scientific">Smittium culicis</name>
    <dbReference type="NCBI Taxonomy" id="133412"/>
    <lineage>
        <taxon>Eukaryota</taxon>
        <taxon>Fungi</taxon>
        <taxon>Fungi incertae sedis</taxon>
        <taxon>Zoopagomycota</taxon>
        <taxon>Kickxellomycotina</taxon>
        <taxon>Harpellomycetes</taxon>
        <taxon>Harpellales</taxon>
        <taxon>Legeriomycetaceae</taxon>
        <taxon>Smittium</taxon>
    </lineage>
</organism>
<name>A0A1R1XGT4_9FUNG</name>
<dbReference type="AlphaFoldDB" id="A0A1R1XGT4"/>